<keyword evidence="1" id="KW-0472">Membrane</keyword>
<name>A0ABM8V2W2_THEXY</name>
<keyword evidence="1" id="KW-1133">Transmembrane helix</keyword>
<evidence type="ECO:0000313" key="2">
    <source>
        <dbReference type="EMBL" id="CAG5083959.1"/>
    </source>
</evidence>
<reference evidence="2 3" key="1">
    <citation type="submission" date="2021-04" db="EMBL/GenBank/DDBJ databases">
        <authorList>
            <person name="Rakotoarivonina H."/>
        </authorList>
    </citation>
    <scope>NUCLEOTIDE SEQUENCE [LARGE SCALE GENOMIC DNA]</scope>
    <source>
        <strain evidence="2 3">XE</strain>
    </source>
</reference>
<gene>
    <name evidence="2" type="primary">txxe 1564</name>
    <name evidence="2" type="ORF">TXXE_07355</name>
</gene>
<evidence type="ECO:0000313" key="3">
    <source>
        <dbReference type="Proteomes" id="UP000681526"/>
    </source>
</evidence>
<evidence type="ECO:0000256" key="1">
    <source>
        <dbReference type="SAM" id="Phobius"/>
    </source>
</evidence>
<dbReference type="RefSeq" id="WP_015253892.1">
    <property type="nucleotide sequence ID" value="NZ_CAJRAY010000033.1"/>
</dbReference>
<feature type="transmembrane region" description="Helical" evidence="1">
    <location>
        <begin position="6"/>
        <end position="28"/>
    </location>
</feature>
<sequence>MTFYTGESAWFIVLAFIVLTAVVTHEILTRRAVKRRGLSEVEDRPTDGQ</sequence>
<keyword evidence="3" id="KW-1185">Reference proteome</keyword>
<accession>A0ABM8V2W2</accession>
<protein>
    <recommendedName>
        <fullName evidence="4">Heme exporter protein D</fullName>
    </recommendedName>
</protein>
<dbReference type="EMBL" id="CAJRAY010000033">
    <property type="protein sequence ID" value="CAG5083959.1"/>
    <property type="molecule type" value="Genomic_DNA"/>
</dbReference>
<organism evidence="2 3">
    <name type="scientific">Thermobacillus xylanilyticus</name>
    <dbReference type="NCBI Taxonomy" id="76633"/>
    <lineage>
        <taxon>Bacteria</taxon>
        <taxon>Bacillati</taxon>
        <taxon>Bacillota</taxon>
        <taxon>Bacilli</taxon>
        <taxon>Bacillales</taxon>
        <taxon>Paenibacillaceae</taxon>
        <taxon>Thermobacillus</taxon>
    </lineage>
</organism>
<dbReference type="Proteomes" id="UP000681526">
    <property type="component" value="Unassembled WGS sequence"/>
</dbReference>
<proteinExistence type="predicted"/>
<comment type="caution">
    <text evidence="2">The sequence shown here is derived from an EMBL/GenBank/DDBJ whole genome shotgun (WGS) entry which is preliminary data.</text>
</comment>
<keyword evidence="1" id="KW-0812">Transmembrane</keyword>
<evidence type="ECO:0008006" key="4">
    <source>
        <dbReference type="Google" id="ProtNLM"/>
    </source>
</evidence>